<dbReference type="RefSeq" id="WP_278452771.1">
    <property type="nucleotide sequence ID" value="NZ_CAJKXS010000036.1"/>
</dbReference>
<comment type="caution">
    <text evidence="1">The sequence shown here is derived from an EMBL/GenBank/DDBJ whole genome shotgun (WGS) entry which is preliminary data.</text>
</comment>
<reference evidence="1" key="1">
    <citation type="submission" date="2021-02" db="EMBL/GenBank/DDBJ databases">
        <title>Infant gut strain persistence is associated with maternal origin, phylogeny, and functional potential including surface adhesion and iron acquisition.</title>
        <authorList>
            <person name="Lou Y.C."/>
        </authorList>
    </citation>
    <scope>NUCLEOTIDE SEQUENCE</scope>
    <source>
        <strain evidence="1">L3_108_000G1_dasL3_108_000G1_metabat.metabat.11</strain>
    </source>
</reference>
<gene>
    <name evidence="1" type="ORF">KHX14_05235</name>
</gene>
<dbReference type="AlphaFoldDB" id="A0A943EK70"/>
<dbReference type="EMBL" id="JAGZCC010000023">
    <property type="protein sequence ID" value="MBS5588207.1"/>
    <property type="molecule type" value="Genomic_DNA"/>
</dbReference>
<proteinExistence type="predicted"/>
<accession>A0A943EK70</accession>
<dbReference type="Proteomes" id="UP000751224">
    <property type="component" value="Unassembled WGS sequence"/>
</dbReference>
<sequence length="70" mass="8180">MSVKLFLSNGECYPISIHSSINGEEFENDEDILEYILATYKTYPYYEVVAEMTSKISYIFTDKICYIETI</sequence>
<organism evidence="1 2">
    <name type="scientific">Thomasclavelia spiroformis</name>
    <dbReference type="NCBI Taxonomy" id="29348"/>
    <lineage>
        <taxon>Bacteria</taxon>
        <taxon>Bacillati</taxon>
        <taxon>Bacillota</taxon>
        <taxon>Erysipelotrichia</taxon>
        <taxon>Erysipelotrichales</taxon>
        <taxon>Coprobacillaceae</taxon>
        <taxon>Thomasclavelia</taxon>
    </lineage>
</organism>
<evidence type="ECO:0000313" key="2">
    <source>
        <dbReference type="Proteomes" id="UP000751224"/>
    </source>
</evidence>
<protein>
    <submittedName>
        <fullName evidence="1">Uncharacterized protein</fullName>
    </submittedName>
</protein>
<name>A0A943EK70_9FIRM</name>
<evidence type="ECO:0000313" key="1">
    <source>
        <dbReference type="EMBL" id="MBS5588207.1"/>
    </source>
</evidence>